<evidence type="ECO:0000259" key="3">
    <source>
        <dbReference type="PROSITE" id="PS50850"/>
    </source>
</evidence>
<dbReference type="CDD" id="cd06174">
    <property type="entry name" value="MFS"/>
    <property type="match status" value="1"/>
</dbReference>
<evidence type="ECO:0000313" key="4">
    <source>
        <dbReference type="EMBL" id="MBW3092132.1"/>
    </source>
</evidence>
<feature type="compositionally biased region" description="Basic and acidic residues" evidence="1">
    <location>
        <begin position="25"/>
        <end position="35"/>
    </location>
</feature>
<gene>
    <name evidence="4" type="ORF">KIH79_04015</name>
</gene>
<feature type="transmembrane region" description="Helical" evidence="2">
    <location>
        <begin position="436"/>
        <end position="461"/>
    </location>
</feature>
<reference evidence="4 5" key="1">
    <citation type="submission" date="2021-05" db="EMBL/GenBank/DDBJ databases">
        <title>Phylogenetic classification of ten novel species belonging to the genus Bifidobacterium comprising B. colchicus sp. nov., B. abeli sp. nov., B. bicoloris sp. nov., B. guerezis sp. nov., B. rosaliae sp. nov., B. santillanensis sp. nov., B. argentati sp. nov., B. amazzoni sp. nov., B. pluviali sp. nov., and B. pinnaculum sp. nov.</title>
        <authorList>
            <person name="Lugli G.A."/>
            <person name="Ruiz Garcia L."/>
            <person name="Margolles A."/>
            <person name="Ventura M."/>
        </authorList>
    </citation>
    <scope>NUCLEOTIDE SEQUENCE [LARGE SCALE GENOMIC DNA]</scope>
    <source>
        <strain evidence="4 5">82T10</strain>
    </source>
</reference>
<feature type="transmembrane region" description="Helical" evidence="2">
    <location>
        <begin position="535"/>
        <end position="553"/>
    </location>
</feature>
<dbReference type="InterPro" id="IPR011701">
    <property type="entry name" value="MFS"/>
</dbReference>
<dbReference type="PANTHER" id="PTHR23528:SF1">
    <property type="entry name" value="MAJOR FACILITATOR SUPERFAMILY (MFS) PROFILE DOMAIN-CONTAINING PROTEIN"/>
    <property type="match status" value="1"/>
</dbReference>
<feature type="transmembrane region" description="Helical" evidence="2">
    <location>
        <begin position="507"/>
        <end position="529"/>
    </location>
</feature>
<evidence type="ECO:0000256" key="2">
    <source>
        <dbReference type="SAM" id="Phobius"/>
    </source>
</evidence>
<feature type="compositionally biased region" description="Basic and acidic residues" evidence="1">
    <location>
        <begin position="51"/>
        <end position="64"/>
    </location>
</feature>
<dbReference type="PANTHER" id="PTHR23528">
    <property type="match status" value="1"/>
</dbReference>
<feature type="transmembrane region" description="Helical" evidence="2">
    <location>
        <begin position="397"/>
        <end position="424"/>
    </location>
</feature>
<protein>
    <submittedName>
        <fullName evidence="4">MFS transporter</fullName>
    </submittedName>
</protein>
<keyword evidence="2" id="KW-1133">Transmembrane helix</keyword>
<dbReference type="EMBL" id="JAHBBH010000007">
    <property type="protein sequence ID" value="MBW3092132.1"/>
    <property type="molecule type" value="Genomic_DNA"/>
</dbReference>
<keyword evidence="2" id="KW-0812">Transmembrane</keyword>
<organism evidence="4 5">
    <name type="scientific">Bifidobacterium miconis</name>
    <dbReference type="NCBI Taxonomy" id="2834435"/>
    <lineage>
        <taxon>Bacteria</taxon>
        <taxon>Bacillati</taxon>
        <taxon>Actinomycetota</taxon>
        <taxon>Actinomycetes</taxon>
        <taxon>Bifidobacteriales</taxon>
        <taxon>Bifidobacteriaceae</taxon>
        <taxon>Bifidobacterium</taxon>
    </lineage>
</organism>
<keyword evidence="2" id="KW-0472">Membrane</keyword>
<feature type="transmembrane region" description="Helical" evidence="2">
    <location>
        <begin position="467"/>
        <end position="486"/>
    </location>
</feature>
<feature type="region of interest" description="Disordered" evidence="1">
    <location>
        <begin position="51"/>
        <end position="83"/>
    </location>
</feature>
<feature type="transmembrane region" description="Helical" evidence="2">
    <location>
        <begin position="275"/>
        <end position="294"/>
    </location>
</feature>
<feature type="domain" description="Major facilitator superfamily (MFS) profile" evidence="3">
    <location>
        <begin position="117"/>
        <end position="556"/>
    </location>
</feature>
<feature type="transmembrane region" description="Helical" evidence="2">
    <location>
        <begin position="234"/>
        <end position="255"/>
    </location>
</feature>
<feature type="transmembrane region" description="Helical" evidence="2">
    <location>
        <begin position="356"/>
        <end position="377"/>
    </location>
</feature>
<proteinExistence type="predicted"/>
<sequence>MTDDNEQENLPKPPPLPGQIFIRPGIDDRPDLDKALTPEDKSAIARLAVHIEREQPSDSAERAETQAVRMSDAGSPAVATAVPPTPIADASSAFLDMRDPMVAADGTKPDKTQVKRLNAGFTLAALLRTLPWAMLNMVALPALIDRLFGNPLHAGHTMPLSVEAARVSGAAPAPWLALVVIVGAIVGLVANVLVGVMSDHTRTPHGRRTPWIIAGGLLSALFTLPLGALGNVGAILLFWILLQITYAMLATPLAAAFGERYPDKFREHAMRWRGIGLMLGQLLGVALGAGGLVLDGELPFAATAAVFVLAAVVPVLVWPKEPSSEWIANVKYSAEPAFAQMKLPSGDDNAAFRRAYVARIFMMAGVGVMTVFQWLIVRHYVLAEWYLDTRSAEGSSPQIWATCVAMLMVAAGTAVGSAIAAGYAGRFGEWCEAKNVSSRVVVIAACVVYAAAIVLPIALALFLSTPVINAGLAVYGIVSGFAFGLYDVFNQDVVAATIPDPRDTARYLNAFNVANVIGTVVAACLGVVAVLSLGYIALLVAAIVVVLVGAALTPKD</sequence>
<dbReference type="InterPro" id="IPR020846">
    <property type="entry name" value="MFS_dom"/>
</dbReference>
<keyword evidence="5" id="KW-1185">Reference proteome</keyword>
<feature type="transmembrane region" description="Helical" evidence="2">
    <location>
        <begin position="300"/>
        <end position="318"/>
    </location>
</feature>
<feature type="region of interest" description="Disordered" evidence="1">
    <location>
        <begin position="1"/>
        <end position="35"/>
    </location>
</feature>
<dbReference type="RefSeq" id="WP_219058225.1">
    <property type="nucleotide sequence ID" value="NZ_JAHBBH010000007.1"/>
</dbReference>
<name>A0ABS6WDW3_9BIFI</name>
<evidence type="ECO:0000313" key="5">
    <source>
        <dbReference type="Proteomes" id="UP000700815"/>
    </source>
</evidence>
<dbReference type="Pfam" id="PF07690">
    <property type="entry name" value="MFS_1"/>
    <property type="match status" value="1"/>
</dbReference>
<dbReference type="PROSITE" id="PS50850">
    <property type="entry name" value="MFS"/>
    <property type="match status" value="1"/>
</dbReference>
<feature type="transmembrane region" description="Helical" evidence="2">
    <location>
        <begin position="175"/>
        <end position="197"/>
    </location>
</feature>
<comment type="caution">
    <text evidence="4">The sequence shown here is derived from an EMBL/GenBank/DDBJ whole genome shotgun (WGS) entry which is preliminary data.</text>
</comment>
<dbReference type="Proteomes" id="UP000700815">
    <property type="component" value="Unassembled WGS sequence"/>
</dbReference>
<evidence type="ECO:0000256" key="1">
    <source>
        <dbReference type="SAM" id="MobiDB-lite"/>
    </source>
</evidence>
<feature type="transmembrane region" description="Helical" evidence="2">
    <location>
        <begin position="121"/>
        <end position="144"/>
    </location>
</feature>
<accession>A0ABS6WDW3</accession>
<feature type="transmembrane region" description="Helical" evidence="2">
    <location>
        <begin position="209"/>
        <end position="228"/>
    </location>
</feature>